<evidence type="ECO:0000313" key="4">
    <source>
        <dbReference type="Proteomes" id="UP000278962"/>
    </source>
</evidence>
<proteinExistence type="predicted"/>
<feature type="chain" id="PRO_5038808927" description="Tetratricopeptide repeat protein" evidence="2">
    <location>
        <begin position="18"/>
        <end position="252"/>
    </location>
</feature>
<keyword evidence="2" id="KW-0732">Signal</keyword>
<evidence type="ECO:0000313" key="3">
    <source>
        <dbReference type="EMBL" id="RKQ87779.1"/>
    </source>
</evidence>
<name>A0A660L4I2_9ACTN</name>
<dbReference type="EMBL" id="RBIL01000002">
    <property type="protein sequence ID" value="RKQ87779.1"/>
    <property type="molecule type" value="Genomic_DNA"/>
</dbReference>
<evidence type="ECO:0008006" key="5">
    <source>
        <dbReference type="Google" id="ProtNLM"/>
    </source>
</evidence>
<feature type="signal peptide" evidence="2">
    <location>
        <begin position="1"/>
        <end position="17"/>
    </location>
</feature>
<evidence type="ECO:0000256" key="2">
    <source>
        <dbReference type="SAM" id="SignalP"/>
    </source>
</evidence>
<evidence type="ECO:0000256" key="1">
    <source>
        <dbReference type="SAM" id="Phobius"/>
    </source>
</evidence>
<feature type="transmembrane region" description="Helical" evidence="1">
    <location>
        <begin position="139"/>
        <end position="160"/>
    </location>
</feature>
<dbReference type="RefSeq" id="WP_121256635.1">
    <property type="nucleotide sequence ID" value="NZ_RBIL01000002.1"/>
</dbReference>
<keyword evidence="1" id="KW-1133">Transmembrane helix</keyword>
<sequence length="252" mass="25944">MRILVALLAVLAFPASAAAQSVSEAASALRSDPVYVAPGAELAGQVDAGALRQAIGDQRVYVAVLPASAVEGSAGRTLGELRQAVGEKGRYALVAGDEVRTIPAGPGIAARADHPDDLQAALTQFIDESESGGGAGSTIAGVIVGIVLVGVLAGGVLLIVSRRRDRAARNDGRSEVGEINQTNDFVRLGDQIRALELDVTLGEAGRRDYDRALAAYTRANDLNRQGDEAGANRALDEGLAAIATARERIAGR</sequence>
<comment type="caution">
    <text evidence="3">The sequence shown here is derived from an EMBL/GenBank/DDBJ whole genome shotgun (WGS) entry which is preliminary data.</text>
</comment>
<gene>
    <name evidence="3" type="ORF">C8N24_5808</name>
</gene>
<accession>A0A660L4I2</accession>
<protein>
    <recommendedName>
        <fullName evidence="5">Tetratricopeptide repeat protein</fullName>
    </recommendedName>
</protein>
<organism evidence="3 4">
    <name type="scientific">Solirubrobacter pauli</name>
    <dbReference type="NCBI Taxonomy" id="166793"/>
    <lineage>
        <taxon>Bacteria</taxon>
        <taxon>Bacillati</taxon>
        <taxon>Actinomycetota</taxon>
        <taxon>Thermoleophilia</taxon>
        <taxon>Solirubrobacterales</taxon>
        <taxon>Solirubrobacteraceae</taxon>
        <taxon>Solirubrobacter</taxon>
    </lineage>
</organism>
<dbReference type="OrthoDB" id="4808153at2"/>
<dbReference type="AlphaFoldDB" id="A0A660L4I2"/>
<keyword evidence="4" id="KW-1185">Reference proteome</keyword>
<reference evidence="3 4" key="1">
    <citation type="submission" date="2018-10" db="EMBL/GenBank/DDBJ databases">
        <title>Genomic Encyclopedia of Archaeal and Bacterial Type Strains, Phase II (KMG-II): from individual species to whole genera.</title>
        <authorList>
            <person name="Goeker M."/>
        </authorList>
    </citation>
    <scope>NUCLEOTIDE SEQUENCE [LARGE SCALE GENOMIC DNA]</scope>
    <source>
        <strain evidence="3 4">DSM 14954</strain>
    </source>
</reference>
<keyword evidence="1" id="KW-0812">Transmembrane</keyword>
<keyword evidence="1" id="KW-0472">Membrane</keyword>
<dbReference type="Proteomes" id="UP000278962">
    <property type="component" value="Unassembled WGS sequence"/>
</dbReference>